<dbReference type="InterPro" id="IPR050396">
    <property type="entry name" value="Glycosyltr_51/Transpeptidase"/>
</dbReference>
<accession>A0ABR5AS35</accession>
<evidence type="ECO:0000256" key="1">
    <source>
        <dbReference type="ARBA" id="ARBA00022475"/>
    </source>
</evidence>
<keyword evidence="3" id="KW-0645">Protease</keyword>
<proteinExistence type="predicted"/>
<sequence length="661" mass="73158">MLIQEARNKGMNAISKMIKNLWRKFHLTQIMILLVSVMVLAGLGFIVYFMKSADVETLKKGLSQSTILYDVNGDKASKLSANRSDSVPIAKMPKHLQNAVVSIEDHRFYEHNGFDLKGMSRALVKNTFSGGVVQGGSTITQQLTKNALLSPEQTYKRKVEELFLAIEIEKVYKKKEILEMYLNTIYFGSGAWGVQNASKKYFGKDVSDLTLSESAMLAGIIKAPSVLDPYKNLDKAVDRRNVVLSQMEKYGYITSEEAASAKQAQPELDDRSGDPLKGKYPYYTDAVINEAINRFGLTQNELLTKGYEIYTSMNQEVQAGLERVYKKDWLFPDSVNGDPSQSAAVLIDPKTGGVMAIVGKRGEHVFRGFNYATQMRTSPGSTLKPLVVYTPALEEGYTPTSMLEDKPQKFGDYEPTNYGGRYRGEVTMNKALEKSLNVPTVWLLNEIGLSKGLDALERFGIPVEESDKNLSVALGGMTKGVSPLHIAQAYTTFPNGGIRKDGFFIQKIIGPDGELQPKWMPKETKVTTKEVTDDMNAMLLNVVERGSGKKARIPGMELAGKTGSTQVPIQGVTGTKDQWFVGYTPDVVGAVWLGVEKASETNHLATNSSEGAAPLFKEIMERTLPELEGTSFDVDSIDEEEQKPEKKGWLDKALDKLSELF</sequence>
<gene>
    <name evidence="19" type="ORF">SD77_1234</name>
</gene>
<evidence type="ECO:0000256" key="4">
    <source>
        <dbReference type="ARBA" id="ARBA00022676"/>
    </source>
</evidence>
<dbReference type="Pfam" id="PF00905">
    <property type="entry name" value="Transpeptidase"/>
    <property type="match status" value="1"/>
</dbReference>
<evidence type="ECO:0000256" key="13">
    <source>
        <dbReference type="ARBA" id="ARBA00023316"/>
    </source>
</evidence>
<keyword evidence="5" id="KW-0808">Transferase</keyword>
<dbReference type="InterPro" id="IPR023346">
    <property type="entry name" value="Lysozyme-like_dom_sf"/>
</dbReference>
<keyword evidence="11 16" id="KW-0472">Membrane</keyword>
<keyword evidence="2" id="KW-0121">Carboxypeptidase</keyword>
<keyword evidence="4" id="KW-0328">Glycosyltransferase</keyword>
<dbReference type="Gene3D" id="3.40.710.10">
    <property type="entry name" value="DD-peptidase/beta-lactamase superfamily"/>
    <property type="match status" value="1"/>
</dbReference>
<evidence type="ECO:0000256" key="9">
    <source>
        <dbReference type="ARBA" id="ARBA00022984"/>
    </source>
</evidence>
<evidence type="ECO:0000256" key="3">
    <source>
        <dbReference type="ARBA" id="ARBA00022670"/>
    </source>
</evidence>
<evidence type="ECO:0000256" key="12">
    <source>
        <dbReference type="ARBA" id="ARBA00023268"/>
    </source>
</evidence>
<evidence type="ECO:0000256" key="2">
    <source>
        <dbReference type="ARBA" id="ARBA00022645"/>
    </source>
</evidence>
<name>A0ABR5AS35_BACBA</name>
<evidence type="ECO:0000313" key="19">
    <source>
        <dbReference type="EMBL" id="KIL77561.1"/>
    </source>
</evidence>
<comment type="catalytic activity">
    <reaction evidence="14">
        <text>Preferential cleavage: (Ac)2-L-Lys-D-Ala-|-D-Ala. Also transpeptidation of peptidyl-alanyl moieties that are N-acyl substituents of D-alanine.</text>
        <dbReference type="EC" id="3.4.16.4"/>
    </reaction>
</comment>
<feature type="domain" description="Glycosyl transferase family 51" evidence="18">
    <location>
        <begin position="76"/>
        <end position="248"/>
    </location>
</feature>
<evidence type="ECO:0000313" key="20">
    <source>
        <dbReference type="Proteomes" id="UP000031982"/>
    </source>
</evidence>
<evidence type="ECO:0000256" key="8">
    <source>
        <dbReference type="ARBA" id="ARBA00022960"/>
    </source>
</evidence>
<dbReference type="Gene3D" id="1.10.3810.10">
    <property type="entry name" value="Biosynthetic peptidoglycan transglycosylase-like"/>
    <property type="match status" value="1"/>
</dbReference>
<dbReference type="SUPFAM" id="SSF53955">
    <property type="entry name" value="Lysozyme-like"/>
    <property type="match status" value="1"/>
</dbReference>
<keyword evidence="13" id="KW-0961">Cell wall biogenesis/degradation</keyword>
<dbReference type="EMBL" id="JXLP01000013">
    <property type="protein sequence ID" value="KIL77561.1"/>
    <property type="molecule type" value="Genomic_DNA"/>
</dbReference>
<evidence type="ECO:0000256" key="15">
    <source>
        <dbReference type="ARBA" id="ARBA00049902"/>
    </source>
</evidence>
<keyword evidence="9" id="KW-0573">Peptidoglycan synthesis</keyword>
<evidence type="ECO:0000256" key="14">
    <source>
        <dbReference type="ARBA" id="ARBA00034000"/>
    </source>
</evidence>
<evidence type="ECO:0000259" key="17">
    <source>
        <dbReference type="Pfam" id="PF00905"/>
    </source>
</evidence>
<comment type="catalytic activity">
    <reaction evidence="15">
        <text>[GlcNAc-(1-&gt;4)-Mur2Ac(oyl-L-Ala-gamma-D-Glu-L-Lys-D-Ala-D-Ala)](n)-di-trans,octa-cis-undecaprenyl diphosphate + beta-D-GlcNAc-(1-&gt;4)-Mur2Ac(oyl-L-Ala-gamma-D-Glu-L-Lys-D-Ala-D-Ala)-di-trans,octa-cis-undecaprenyl diphosphate = [GlcNAc-(1-&gt;4)-Mur2Ac(oyl-L-Ala-gamma-D-Glu-L-Lys-D-Ala-D-Ala)](n+1)-di-trans,octa-cis-undecaprenyl diphosphate + di-trans,octa-cis-undecaprenyl diphosphate + H(+)</text>
        <dbReference type="Rhea" id="RHEA:23708"/>
        <dbReference type="Rhea" id="RHEA-COMP:9602"/>
        <dbReference type="Rhea" id="RHEA-COMP:9603"/>
        <dbReference type="ChEBI" id="CHEBI:15378"/>
        <dbReference type="ChEBI" id="CHEBI:58405"/>
        <dbReference type="ChEBI" id="CHEBI:60033"/>
        <dbReference type="ChEBI" id="CHEBI:78435"/>
        <dbReference type="EC" id="2.4.99.28"/>
    </reaction>
</comment>
<feature type="domain" description="Penicillin-binding protein transpeptidase" evidence="17">
    <location>
        <begin position="343"/>
        <end position="621"/>
    </location>
</feature>
<keyword evidence="6 16" id="KW-0812">Transmembrane</keyword>
<evidence type="ECO:0000256" key="5">
    <source>
        <dbReference type="ARBA" id="ARBA00022679"/>
    </source>
</evidence>
<dbReference type="Proteomes" id="UP000031982">
    <property type="component" value="Unassembled WGS sequence"/>
</dbReference>
<keyword evidence="20" id="KW-1185">Reference proteome</keyword>
<evidence type="ECO:0000256" key="7">
    <source>
        <dbReference type="ARBA" id="ARBA00022801"/>
    </source>
</evidence>
<evidence type="ECO:0000256" key="16">
    <source>
        <dbReference type="SAM" id="Phobius"/>
    </source>
</evidence>
<keyword evidence="12" id="KW-0511">Multifunctional enzyme</keyword>
<dbReference type="InterPro" id="IPR001264">
    <property type="entry name" value="Glyco_trans_51"/>
</dbReference>
<dbReference type="InterPro" id="IPR036950">
    <property type="entry name" value="PBP_transglycosylase"/>
</dbReference>
<dbReference type="SUPFAM" id="SSF56601">
    <property type="entry name" value="beta-lactamase/transpeptidase-like"/>
    <property type="match status" value="1"/>
</dbReference>
<keyword evidence="1" id="KW-1003">Cell membrane</keyword>
<protein>
    <submittedName>
        <fullName evidence="19">Multimodular transpeptidase-transglycosylase</fullName>
    </submittedName>
</protein>
<evidence type="ECO:0000259" key="18">
    <source>
        <dbReference type="Pfam" id="PF00912"/>
    </source>
</evidence>
<dbReference type="NCBIfam" id="TIGR02074">
    <property type="entry name" value="PBP_1a_fam"/>
    <property type="match status" value="1"/>
</dbReference>
<dbReference type="InterPro" id="IPR001460">
    <property type="entry name" value="PCN-bd_Tpept"/>
</dbReference>
<evidence type="ECO:0000256" key="11">
    <source>
        <dbReference type="ARBA" id="ARBA00023136"/>
    </source>
</evidence>
<organism evidence="19 20">
    <name type="scientific">Bacillus badius</name>
    <dbReference type="NCBI Taxonomy" id="1455"/>
    <lineage>
        <taxon>Bacteria</taxon>
        <taxon>Bacillati</taxon>
        <taxon>Bacillota</taxon>
        <taxon>Bacilli</taxon>
        <taxon>Bacillales</taxon>
        <taxon>Bacillaceae</taxon>
        <taxon>Pseudobacillus</taxon>
    </lineage>
</organism>
<dbReference type="Pfam" id="PF00912">
    <property type="entry name" value="Transgly"/>
    <property type="match status" value="1"/>
</dbReference>
<dbReference type="PANTHER" id="PTHR32282">
    <property type="entry name" value="BINDING PROTEIN TRANSPEPTIDASE, PUTATIVE-RELATED"/>
    <property type="match status" value="1"/>
</dbReference>
<comment type="caution">
    <text evidence="19">The sequence shown here is derived from an EMBL/GenBank/DDBJ whole genome shotgun (WGS) entry which is preliminary data.</text>
</comment>
<feature type="transmembrane region" description="Helical" evidence="16">
    <location>
        <begin position="25"/>
        <end position="50"/>
    </location>
</feature>
<evidence type="ECO:0000256" key="10">
    <source>
        <dbReference type="ARBA" id="ARBA00022989"/>
    </source>
</evidence>
<dbReference type="InterPro" id="IPR012338">
    <property type="entry name" value="Beta-lactam/transpept-like"/>
</dbReference>
<keyword evidence="10 16" id="KW-1133">Transmembrane helix</keyword>
<evidence type="ECO:0000256" key="6">
    <source>
        <dbReference type="ARBA" id="ARBA00022692"/>
    </source>
</evidence>
<keyword evidence="7" id="KW-0378">Hydrolase</keyword>
<reference evidence="19 20" key="1">
    <citation type="submission" date="2015-01" db="EMBL/GenBank/DDBJ databases">
        <title>Genome Assembly of Bacillus badius MTCC 1458.</title>
        <authorList>
            <person name="Verma A."/>
            <person name="Khatri I."/>
            <person name="Mual P."/>
            <person name="Subramanian S."/>
            <person name="Krishnamurthi S."/>
        </authorList>
    </citation>
    <scope>NUCLEOTIDE SEQUENCE [LARGE SCALE GENOMIC DNA]</scope>
    <source>
        <strain evidence="19 20">MTCC 1458</strain>
    </source>
</reference>
<dbReference type="Gene3D" id="6.20.370.110">
    <property type="match status" value="1"/>
</dbReference>
<keyword evidence="8" id="KW-0133">Cell shape</keyword>
<dbReference type="PANTHER" id="PTHR32282:SF32">
    <property type="entry name" value="PENICILLIN-BINDING PROTEIN 2A"/>
    <property type="match status" value="1"/>
</dbReference>